<evidence type="ECO:0000313" key="2">
    <source>
        <dbReference type="Proteomes" id="UP000095621"/>
    </source>
</evidence>
<gene>
    <name evidence="1" type="ORF">ERS852490_02683</name>
</gene>
<reference evidence="1 2" key="1">
    <citation type="submission" date="2015-09" db="EMBL/GenBank/DDBJ databases">
        <authorList>
            <consortium name="Pathogen Informatics"/>
        </authorList>
    </citation>
    <scope>NUCLEOTIDE SEQUENCE [LARGE SCALE GENOMIC DNA]</scope>
    <source>
        <strain evidence="1 2">2789STDY5834875</strain>
    </source>
</reference>
<accession>A0A174Z4C2</accession>
<dbReference type="InterPro" id="IPR014794">
    <property type="entry name" value="DUF1779"/>
</dbReference>
<dbReference type="SUPFAM" id="SSF143842">
    <property type="entry name" value="YwmB-like"/>
    <property type="match status" value="1"/>
</dbReference>
<dbReference type="InterPro" id="IPR036209">
    <property type="entry name" value="YwmB-like_sf"/>
</dbReference>
<dbReference type="Gene3D" id="3.30.360.40">
    <property type="entry name" value="YwmB-like"/>
    <property type="match status" value="1"/>
</dbReference>
<dbReference type="Proteomes" id="UP000095621">
    <property type="component" value="Unassembled WGS sequence"/>
</dbReference>
<dbReference type="RefSeq" id="WP_055216426.1">
    <property type="nucleotide sequence ID" value="NZ_CZBU01000006.1"/>
</dbReference>
<dbReference type="AlphaFoldDB" id="A0A174Z4C2"/>
<sequence>MVKIYRFQRLMIAAAVIIWAVFAGRLVYKGIKGETMDVVDTFCENVYYDISADISATGKLDNGMSDTAKKLMMTQMAKALGLNRYNITEDETGIYLTQQSVNGSADISIKKSSTGEYFITDIELYKGFESTSDYEKLMKQVLEEYGIDTHVTVSMKGSIAGDMSQYDKSEVSGRMLKMLGAKTVTTGQIQDSYVVYAYAKSVKDSVSIGKNKINVNITMNYDETRGVTDIQLSTPIYNEDF</sequence>
<organism evidence="1 2">
    <name type="scientific">Lachnospira eligens</name>
    <dbReference type="NCBI Taxonomy" id="39485"/>
    <lineage>
        <taxon>Bacteria</taxon>
        <taxon>Bacillati</taxon>
        <taxon>Bacillota</taxon>
        <taxon>Clostridia</taxon>
        <taxon>Lachnospirales</taxon>
        <taxon>Lachnospiraceae</taxon>
        <taxon>Lachnospira</taxon>
    </lineage>
</organism>
<evidence type="ECO:0000313" key="1">
    <source>
        <dbReference type="EMBL" id="CUQ79028.1"/>
    </source>
</evidence>
<protein>
    <submittedName>
        <fullName evidence="1">Protein of uncharacterized function (DUF1779)</fullName>
    </submittedName>
</protein>
<name>A0A174Z4C2_9FIRM</name>
<proteinExistence type="predicted"/>
<dbReference type="Pfam" id="PF08680">
    <property type="entry name" value="DUF1779"/>
    <property type="match status" value="1"/>
</dbReference>
<dbReference type="EMBL" id="CZBU01000006">
    <property type="protein sequence ID" value="CUQ79028.1"/>
    <property type="molecule type" value="Genomic_DNA"/>
</dbReference>